<evidence type="ECO:0000259" key="5">
    <source>
        <dbReference type="PROSITE" id="PS50977"/>
    </source>
</evidence>
<proteinExistence type="predicted"/>
<keyword evidence="3" id="KW-0804">Transcription</keyword>
<evidence type="ECO:0000313" key="6">
    <source>
        <dbReference type="EMBL" id="OTU25866.1"/>
    </source>
</evidence>
<feature type="domain" description="HTH tetR-type" evidence="5">
    <location>
        <begin position="7"/>
        <end position="67"/>
    </location>
</feature>
<evidence type="ECO:0000256" key="2">
    <source>
        <dbReference type="ARBA" id="ARBA00023125"/>
    </source>
</evidence>
<keyword evidence="1" id="KW-0805">Transcription regulation</keyword>
<accession>A0A242U195</accession>
<dbReference type="PANTHER" id="PTHR47506:SF7">
    <property type="entry name" value="TRANSCRIPTIONAL REGULATORY PROTEIN"/>
    <property type="match status" value="1"/>
</dbReference>
<protein>
    <submittedName>
        <fullName evidence="6">TetR family transcriptional regulator</fullName>
    </submittedName>
</protein>
<gene>
    <name evidence="6" type="ORF">CAT59_16750</name>
</gene>
<dbReference type="PANTHER" id="PTHR47506">
    <property type="entry name" value="TRANSCRIPTIONAL REGULATORY PROTEIN"/>
    <property type="match status" value="1"/>
</dbReference>
<name>A0A242U195_ACIPI</name>
<dbReference type="EMBL" id="NGIR01000032">
    <property type="protein sequence ID" value="OTU25866.1"/>
    <property type="molecule type" value="Genomic_DNA"/>
</dbReference>
<evidence type="ECO:0000256" key="4">
    <source>
        <dbReference type="PROSITE-ProRule" id="PRU00335"/>
    </source>
</evidence>
<evidence type="ECO:0000256" key="1">
    <source>
        <dbReference type="ARBA" id="ARBA00023015"/>
    </source>
</evidence>
<dbReference type="SUPFAM" id="SSF46689">
    <property type="entry name" value="Homeodomain-like"/>
    <property type="match status" value="1"/>
</dbReference>
<dbReference type="RefSeq" id="WP_086376191.1">
    <property type="nucleotide sequence ID" value="NZ_JADVOL010000007.1"/>
</dbReference>
<evidence type="ECO:0000256" key="3">
    <source>
        <dbReference type="ARBA" id="ARBA00023163"/>
    </source>
</evidence>
<dbReference type="Proteomes" id="UP000195162">
    <property type="component" value="Unassembled WGS sequence"/>
</dbReference>
<dbReference type="InterPro" id="IPR009057">
    <property type="entry name" value="Homeodomain-like_sf"/>
</dbReference>
<keyword evidence="2 4" id="KW-0238">DNA-binding</keyword>
<evidence type="ECO:0000313" key="7">
    <source>
        <dbReference type="Proteomes" id="UP000195162"/>
    </source>
</evidence>
<dbReference type="AlphaFoldDB" id="A0A242U195"/>
<comment type="caution">
    <text evidence="6">The sequence shown here is derived from an EMBL/GenBank/DDBJ whole genome shotgun (WGS) entry which is preliminary data.</text>
</comment>
<dbReference type="Pfam" id="PF00440">
    <property type="entry name" value="TetR_N"/>
    <property type="match status" value="1"/>
</dbReference>
<dbReference type="Gene3D" id="1.10.357.10">
    <property type="entry name" value="Tetracycline Repressor, domain 2"/>
    <property type="match status" value="1"/>
</dbReference>
<reference evidence="6 7" key="1">
    <citation type="submission" date="2017-05" db="EMBL/GenBank/DDBJ databases">
        <authorList>
            <person name="Song R."/>
            <person name="Chenine A.L."/>
            <person name="Ruprecht R.M."/>
        </authorList>
    </citation>
    <scope>NUCLEOTIDE SEQUENCE [LARGE SCALE GENOMIC DNA]</scope>
    <source>
        <strain evidence="6 7">ARLG1955</strain>
    </source>
</reference>
<dbReference type="InterPro" id="IPR001647">
    <property type="entry name" value="HTH_TetR"/>
</dbReference>
<dbReference type="PROSITE" id="PS50977">
    <property type="entry name" value="HTH_TETR_2"/>
    <property type="match status" value="1"/>
</dbReference>
<feature type="DNA-binding region" description="H-T-H motif" evidence="4">
    <location>
        <begin position="30"/>
        <end position="49"/>
    </location>
</feature>
<dbReference type="GO" id="GO:0003677">
    <property type="term" value="F:DNA binding"/>
    <property type="evidence" value="ECO:0007669"/>
    <property type="project" value="UniProtKB-UniRule"/>
</dbReference>
<dbReference type="PRINTS" id="PR00455">
    <property type="entry name" value="HTHTETR"/>
</dbReference>
<organism evidence="6 7">
    <name type="scientific">Acinetobacter pittii</name>
    <name type="common">Acinetobacter genomosp. 3</name>
    <dbReference type="NCBI Taxonomy" id="48296"/>
    <lineage>
        <taxon>Bacteria</taxon>
        <taxon>Pseudomonadati</taxon>
        <taxon>Pseudomonadota</taxon>
        <taxon>Gammaproteobacteria</taxon>
        <taxon>Moraxellales</taxon>
        <taxon>Moraxellaceae</taxon>
        <taxon>Acinetobacter</taxon>
        <taxon>Acinetobacter calcoaceticus/baumannii complex</taxon>
    </lineage>
</organism>
<sequence length="186" mass="22201">MSNMEIPFSSSMILHTSRYLFDQHGFHNVGVDRISKESNVSKMTFYKHFKSKEKLIELCLEFHQETLQQQVNSILSTNLKSQNLDKLKEIYFLHADLKSYYHLIFKAIFEIEKMYPQAYRVVIKYREWLVNTILEILLNIKSSASVEEARLLIYIIDSSIIQSLINDEIDHREYIWSYFADKIYNI</sequence>